<dbReference type="AlphaFoldDB" id="A0A4R5D3F8"/>
<dbReference type="SUPFAM" id="SSF51735">
    <property type="entry name" value="NAD(P)-binding Rossmann-fold domains"/>
    <property type="match status" value="1"/>
</dbReference>
<evidence type="ECO:0000313" key="4">
    <source>
        <dbReference type="EMBL" id="TDE07892.1"/>
    </source>
</evidence>
<dbReference type="PANTHER" id="PTHR43377">
    <property type="entry name" value="BILIVERDIN REDUCTASE A"/>
    <property type="match status" value="1"/>
</dbReference>
<sequence>MSDDHDAPVRLLVLGAGNRGGHAYAGWCLDNPGAATVTGLADLDDERRASVGDAHGVAPEHRYGDWQAALAQPGPWDAVIVTTPDRTHVDPTVRALELGYDVLLEKPIAPTSSELDRLVAAAKDRPGAITVSHVMRYTPFFTTLRRLLQEDRIGDLQGIQHAENIAYWHFAHSYVRGNWHRTDRSSPMLLAKACHDLDILRWLVDSPYVAVSSFGDRRHFRIENAPAGSTDRCIDGCAVAASCPYNAERFYVEQLAGVETWPVSVITKDPSPEGRMRALRETDYGRCVYRMDNDVVDHQTTSLRFANGVTASLVVSAFTRQNTRIITLMGSHGEINADLETGRIKIMPFRDASPDIAGRQVDSGSTMQVGEGATGYVEEIPEPRGGHSGGDAALMADFVERTRRRRAGLPVEAAPSAFEESLESHWVAFAAERSRQNGTVEYL</sequence>
<dbReference type="GO" id="GO:0000166">
    <property type="term" value="F:nucleotide binding"/>
    <property type="evidence" value="ECO:0007669"/>
    <property type="project" value="InterPro"/>
</dbReference>
<dbReference type="EMBL" id="SMKZ01000029">
    <property type="protein sequence ID" value="TDE07892.1"/>
    <property type="molecule type" value="Genomic_DNA"/>
</dbReference>
<name>A0A4R5D3F8_9ACTN</name>
<evidence type="ECO:0000259" key="3">
    <source>
        <dbReference type="Pfam" id="PF02894"/>
    </source>
</evidence>
<dbReference type="Proteomes" id="UP000294739">
    <property type="component" value="Unassembled WGS sequence"/>
</dbReference>
<dbReference type="Gene3D" id="3.40.50.720">
    <property type="entry name" value="NAD(P)-binding Rossmann-like Domain"/>
    <property type="match status" value="1"/>
</dbReference>
<keyword evidence="5" id="KW-1185">Reference proteome</keyword>
<proteinExistence type="inferred from homology"/>
<dbReference type="RefSeq" id="WP_131897445.1">
    <property type="nucleotide sequence ID" value="NZ_SMKZ01000029.1"/>
</dbReference>
<feature type="domain" description="Gfo/Idh/MocA-like oxidoreductase N-terminal" evidence="2">
    <location>
        <begin position="10"/>
        <end position="132"/>
    </location>
</feature>
<comment type="caution">
    <text evidence="4">The sequence shown here is derived from an EMBL/GenBank/DDBJ whole genome shotgun (WGS) entry which is preliminary data.</text>
</comment>
<dbReference type="SUPFAM" id="SSF55347">
    <property type="entry name" value="Glyceraldehyde-3-phosphate dehydrogenase-like, C-terminal domain"/>
    <property type="match status" value="1"/>
</dbReference>
<evidence type="ECO:0000313" key="5">
    <source>
        <dbReference type="Proteomes" id="UP000294739"/>
    </source>
</evidence>
<dbReference type="InParanoid" id="A0A4R5D3F8"/>
<dbReference type="PANTHER" id="PTHR43377:SF2">
    <property type="entry name" value="BINDING ROSSMANN FOLD OXIDOREDUCTASE, PUTATIVE (AFU_ORTHOLOGUE AFUA_4G00560)-RELATED"/>
    <property type="match status" value="1"/>
</dbReference>
<feature type="domain" description="Gfo/Idh/MocA-like oxidoreductase C-terminal" evidence="3">
    <location>
        <begin position="145"/>
        <end position="438"/>
    </location>
</feature>
<organism evidence="4 5">
    <name type="scientific">Jiangella asiatica</name>
    <dbReference type="NCBI Taxonomy" id="2530372"/>
    <lineage>
        <taxon>Bacteria</taxon>
        <taxon>Bacillati</taxon>
        <taxon>Actinomycetota</taxon>
        <taxon>Actinomycetes</taxon>
        <taxon>Jiangellales</taxon>
        <taxon>Jiangellaceae</taxon>
        <taxon>Jiangella</taxon>
    </lineage>
</organism>
<dbReference type="OrthoDB" id="103047at2"/>
<dbReference type="InterPro" id="IPR036291">
    <property type="entry name" value="NAD(P)-bd_dom_sf"/>
</dbReference>
<dbReference type="InterPro" id="IPR051450">
    <property type="entry name" value="Gfo/Idh/MocA_Oxidoreductases"/>
</dbReference>
<dbReference type="Pfam" id="PF01408">
    <property type="entry name" value="GFO_IDH_MocA"/>
    <property type="match status" value="1"/>
</dbReference>
<protein>
    <submittedName>
        <fullName evidence="4">Gfo/Idh/MocA family oxidoreductase</fullName>
    </submittedName>
</protein>
<evidence type="ECO:0000259" key="2">
    <source>
        <dbReference type="Pfam" id="PF01408"/>
    </source>
</evidence>
<gene>
    <name evidence="4" type="ORF">E1269_19150</name>
</gene>
<dbReference type="Pfam" id="PF02894">
    <property type="entry name" value="GFO_IDH_MocA_C"/>
    <property type="match status" value="1"/>
</dbReference>
<dbReference type="InterPro" id="IPR004104">
    <property type="entry name" value="Gfo/Idh/MocA-like_OxRdtase_C"/>
</dbReference>
<dbReference type="Gene3D" id="3.30.360.10">
    <property type="entry name" value="Dihydrodipicolinate Reductase, domain 2"/>
    <property type="match status" value="1"/>
</dbReference>
<evidence type="ECO:0000256" key="1">
    <source>
        <dbReference type="ARBA" id="ARBA00010928"/>
    </source>
</evidence>
<comment type="similarity">
    <text evidence="1">Belongs to the Gfo/Idh/MocA family.</text>
</comment>
<reference evidence="4 5" key="1">
    <citation type="submission" date="2019-03" db="EMBL/GenBank/DDBJ databases">
        <title>Draft genome sequences of novel Actinobacteria.</title>
        <authorList>
            <person name="Sahin N."/>
            <person name="Ay H."/>
            <person name="Saygin H."/>
        </authorList>
    </citation>
    <scope>NUCLEOTIDE SEQUENCE [LARGE SCALE GENOMIC DNA]</scope>
    <source>
        <strain evidence="4 5">5K138</strain>
    </source>
</reference>
<accession>A0A4R5D3F8</accession>
<dbReference type="InterPro" id="IPR000683">
    <property type="entry name" value="Gfo/Idh/MocA-like_OxRdtase_N"/>
</dbReference>